<dbReference type="Pfam" id="PF12625">
    <property type="entry name" value="Arabinose_bd"/>
    <property type="match status" value="1"/>
</dbReference>
<dbReference type="SMART" id="SM00342">
    <property type="entry name" value="HTH_ARAC"/>
    <property type="match status" value="1"/>
</dbReference>
<dbReference type="PROSITE" id="PS01124">
    <property type="entry name" value="HTH_ARAC_FAMILY_2"/>
    <property type="match status" value="1"/>
</dbReference>
<keyword evidence="1" id="KW-0805">Transcription regulation</keyword>
<evidence type="ECO:0000256" key="1">
    <source>
        <dbReference type="ARBA" id="ARBA00023015"/>
    </source>
</evidence>
<dbReference type="Gene3D" id="1.10.10.60">
    <property type="entry name" value="Homeodomain-like"/>
    <property type="match status" value="1"/>
</dbReference>
<dbReference type="InterPro" id="IPR009057">
    <property type="entry name" value="Homeodomain-like_sf"/>
</dbReference>
<name>A0A840S3M0_9BURK</name>
<dbReference type="GO" id="GO:0005829">
    <property type="term" value="C:cytosol"/>
    <property type="evidence" value="ECO:0007669"/>
    <property type="project" value="TreeGrafter"/>
</dbReference>
<gene>
    <name evidence="5" type="ORF">HNQ51_000939</name>
</gene>
<dbReference type="EMBL" id="JACHHO010000001">
    <property type="protein sequence ID" value="MBB5203646.1"/>
    <property type="molecule type" value="Genomic_DNA"/>
</dbReference>
<evidence type="ECO:0000259" key="4">
    <source>
        <dbReference type="PROSITE" id="PS01124"/>
    </source>
</evidence>
<sequence>MESLANPLAPARVAASYAQVLLQCIAEEGVPAAELLQAAGLAQQPAEDWALDDFLNLLQAATRAEVSADLAPALGLRLGQRQRVHSFGLLGLLLLSCSTLGEALQQVLRFEALVHDLGRSRFEARGDEGRLIWTPARELDAARHALLIDWIFAGLQQVCDWLSGRRMPLRALQLRHLPAHPAAHQAFFRAPLQAAQQDALVFDVGLLDWRLPQADPTLQPALLQWAEKALAQRLRLPAWTPRVRALLQRDLAQGPSLVSVAAQLDLSSRSLQRALQAEGQGFQALLDGVRHQQACDYLRHGRLPLAEVASLLGFRHASAFSQAFSQWQGCSPRVYRQGGGRS</sequence>
<evidence type="ECO:0000256" key="2">
    <source>
        <dbReference type="ARBA" id="ARBA00023125"/>
    </source>
</evidence>
<dbReference type="InterPro" id="IPR018060">
    <property type="entry name" value="HTH_AraC"/>
</dbReference>
<dbReference type="Pfam" id="PF12833">
    <property type="entry name" value="HTH_18"/>
    <property type="match status" value="1"/>
</dbReference>
<evidence type="ECO:0000256" key="3">
    <source>
        <dbReference type="ARBA" id="ARBA00023163"/>
    </source>
</evidence>
<reference evidence="5 6" key="1">
    <citation type="submission" date="2020-08" db="EMBL/GenBank/DDBJ databases">
        <title>Genomic Encyclopedia of Type Strains, Phase IV (KMG-IV): sequencing the most valuable type-strain genomes for metagenomic binning, comparative biology and taxonomic classification.</title>
        <authorList>
            <person name="Goeker M."/>
        </authorList>
    </citation>
    <scope>NUCLEOTIDE SEQUENCE [LARGE SCALE GENOMIC DNA]</scope>
    <source>
        <strain evidence="5 6">DSM 23958</strain>
    </source>
</reference>
<comment type="caution">
    <text evidence="5">The sequence shown here is derived from an EMBL/GenBank/DDBJ whole genome shotgun (WGS) entry which is preliminary data.</text>
</comment>
<protein>
    <submittedName>
        <fullName evidence="5">AraC-like DNA-binding protein</fullName>
    </submittedName>
</protein>
<dbReference type="InterPro" id="IPR032687">
    <property type="entry name" value="AraC-type_N"/>
</dbReference>
<dbReference type="AlphaFoldDB" id="A0A840S3M0"/>
<keyword evidence="6" id="KW-1185">Reference proteome</keyword>
<accession>A0A840S3M0</accession>
<dbReference type="GO" id="GO:0003700">
    <property type="term" value="F:DNA-binding transcription factor activity"/>
    <property type="evidence" value="ECO:0007669"/>
    <property type="project" value="InterPro"/>
</dbReference>
<dbReference type="GO" id="GO:0000976">
    <property type="term" value="F:transcription cis-regulatory region binding"/>
    <property type="evidence" value="ECO:0007669"/>
    <property type="project" value="TreeGrafter"/>
</dbReference>
<evidence type="ECO:0000313" key="5">
    <source>
        <dbReference type="EMBL" id="MBB5203646.1"/>
    </source>
</evidence>
<dbReference type="Proteomes" id="UP000554837">
    <property type="component" value="Unassembled WGS sequence"/>
</dbReference>
<organism evidence="5 6">
    <name type="scientific">Inhella inkyongensis</name>
    <dbReference type="NCBI Taxonomy" id="392593"/>
    <lineage>
        <taxon>Bacteria</taxon>
        <taxon>Pseudomonadati</taxon>
        <taxon>Pseudomonadota</taxon>
        <taxon>Betaproteobacteria</taxon>
        <taxon>Burkholderiales</taxon>
        <taxon>Sphaerotilaceae</taxon>
        <taxon>Inhella</taxon>
    </lineage>
</organism>
<dbReference type="OrthoDB" id="8584243at2"/>
<evidence type="ECO:0000313" key="6">
    <source>
        <dbReference type="Proteomes" id="UP000554837"/>
    </source>
</evidence>
<dbReference type="PANTHER" id="PTHR47894:SF1">
    <property type="entry name" value="HTH-TYPE TRANSCRIPTIONAL REGULATOR VQSM"/>
    <property type="match status" value="1"/>
</dbReference>
<dbReference type="PANTHER" id="PTHR47894">
    <property type="entry name" value="HTH-TYPE TRANSCRIPTIONAL REGULATOR GADX"/>
    <property type="match status" value="1"/>
</dbReference>
<dbReference type="SUPFAM" id="SSF46689">
    <property type="entry name" value="Homeodomain-like"/>
    <property type="match status" value="1"/>
</dbReference>
<keyword evidence="2 5" id="KW-0238">DNA-binding</keyword>
<keyword evidence="3" id="KW-0804">Transcription</keyword>
<dbReference type="RefSeq" id="WP_138857313.1">
    <property type="nucleotide sequence ID" value="NZ_CP040709.1"/>
</dbReference>
<proteinExistence type="predicted"/>
<feature type="domain" description="HTH araC/xylS-type" evidence="4">
    <location>
        <begin position="241"/>
        <end position="338"/>
    </location>
</feature>